<comment type="caution">
    <text evidence="2">The sequence shown here is derived from an EMBL/GenBank/DDBJ whole genome shotgun (WGS) entry which is preliminary data.</text>
</comment>
<accession>A0ABD1TNB2</accession>
<evidence type="ECO:0000313" key="2">
    <source>
        <dbReference type="EMBL" id="KAL2514214.1"/>
    </source>
</evidence>
<name>A0ABD1TNB2_9LAMI</name>
<proteinExistence type="predicted"/>
<gene>
    <name evidence="2" type="ORF">Fot_28185</name>
</gene>
<reference evidence="3" key="1">
    <citation type="submission" date="2024-07" db="EMBL/GenBank/DDBJ databases">
        <title>Two chromosome-level genome assemblies of Korean endemic species Abeliophyllum distichum and Forsythia ovata (Oleaceae).</title>
        <authorList>
            <person name="Jang H."/>
        </authorList>
    </citation>
    <scope>NUCLEOTIDE SEQUENCE [LARGE SCALE GENOMIC DNA]</scope>
</reference>
<protein>
    <submittedName>
        <fullName evidence="2">Uncharacterized protein</fullName>
    </submittedName>
</protein>
<keyword evidence="3" id="KW-1185">Reference proteome</keyword>
<feature type="region of interest" description="Disordered" evidence="1">
    <location>
        <begin position="103"/>
        <end position="143"/>
    </location>
</feature>
<sequence length="183" mass="19746">MSSPDILHPSNIGGASGCGPLGTVSVSGLIQSLISHYPRLSLIGVSHSLSLCRSVVKCISKKLSLRDLKRKVPRGAISKGEGFSRPSTKDEEDVEVLEEIALTRKAKRPGTASSKSPQKLAVGGDESTKTDKEVKPQGSEGPDYNHFVHIRKILEEGPYHINPEVFDMIPPHLQRALTTVDTS</sequence>
<dbReference type="EMBL" id="JBFOLJ010000008">
    <property type="protein sequence ID" value="KAL2514214.1"/>
    <property type="molecule type" value="Genomic_DNA"/>
</dbReference>
<evidence type="ECO:0000313" key="3">
    <source>
        <dbReference type="Proteomes" id="UP001604277"/>
    </source>
</evidence>
<feature type="compositionally biased region" description="Basic and acidic residues" evidence="1">
    <location>
        <begin position="126"/>
        <end position="135"/>
    </location>
</feature>
<evidence type="ECO:0000256" key="1">
    <source>
        <dbReference type="SAM" id="MobiDB-lite"/>
    </source>
</evidence>
<organism evidence="2 3">
    <name type="scientific">Forsythia ovata</name>
    <dbReference type="NCBI Taxonomy" id="205694"/>
    <lineage>
        <taxon>Eukaryota</taxon>
        <taxon>Viridiplantae</taxon>
        <taxon>Streptophyta</taxon>
        <taxon>Embryophyta</taxon>
        <taxon>Tracheophyta</taxon>
        <taxon>Spermatophyta</taxon>
        <taxon>Magnoliopsida</taxon>
        <taxon>eudicotyledons</taxon>
        <taxon>Gunneridae</taxon>
        <taxon>Pentapetalae</taxon>
        <taxon>asterids</taxon>
        <taxon>lamiids</taxon>
        <taxon>Lamiales</taxon>
        <taxon>Oleaceae</taxon>
        <taxon>Forsythieae</taxon>
        <taxon>Forsythia</taxon>
    </lineage>
</organism>
<dbReference type="Proteomes" id="UP001604277">
    <property type="component" value="Unassembled WGS sequence"/>
</dbReference>
<dbReference type="AlphaFoldDB" id="A0ABD1TNB2"/>